<protein>
    <submittedName>
        <fullName evidence="2">Uncharacterized protein</fullName>
    </submittedName>
</protein>
<evidence type="ECO:0000313" key="3">
    <source>
        <dbReference type="Proteomes" id="UP000536262"/>
    </source>
</evidence>
<evidence type="ECO:0000256" key="1">
    <source>
        <dbReference type="SAM" id="MobiDB-lite"/>
    </source>
</evidence>
<reference evidence="2 3" key="1">
    <citation type="submission" date="2020-08" db="EMBL/GenBank/DDBJ databases">
        <title>Genomic Encyclopedia of Type Strains, Phase IV (KMG-IV): sequencing the most valuable type-strain genomes for metagenomic binning, comparative biology and taxonomic classification.</title>
        <authorList>
            <person name="Goeker M."/>
        </authorList>
    </citation>
    <scope>NUCLEOTIDE SEQUENCE [LARGE SCALE GENOMIC DNA]</scope>
    <source>
        <strain evidence="2 3">DSM 7051</strain>
    </source>
</reference>
<gene>
    <name evidence="2" type="ORF">GGR00_000455</name>
</gene>
<dbReference type="AlphaFoldDB" id="A0A7X0F454"/>
<name>A0A7X0F454_9HYPH</name>
<feature type="compositionally biased region" description="Basic residues" evidence="1">
    <location>
        <begin position="52"/>
        <end position="74"/>
    </location>
</feature>
<proteinExistence type="predicted"/>
<dbReference type="RefSeq" id="WP_055969003.1">
    <property type="nucleotide sequence ID" value="NZ_BAABEG010000001.1"/>
</dbReference>
<organism evidence="2 3">
    <name type="scientific">Aminobacter aganoensis</name>
    <dbReference type="NCBI Taxonomy" id="83264"/>
    <lineage>
        <taxon>Bacteria</taxon>
        <taxon>Pseudomonadati</taxon>
        <taxon>Pseudomonadota</taxon>
        <taxon>Alphaproteobacteria</taxon>
        <taxon>Hyphomicrobiales</taxon>
        <taxon>Phyllobacteriaceae</taxon>
        <taxon>Aminobacter</taxon>
    </lineage>
</organism>
<sequence length="74" mass="8516">MSFISDLVEGVVDGALKDILKKTTGTSKRTRRRKRTTSTSSATLRQIEKLLRPAKKQTSRKRTVRSRSKVRRRT</sequence>
<comment type="caution">
    <text evidence="2">The sequence shown here is derived from an EMBL/GenBank/DDBJ whole genome shotgun (WGS) entry which is preliminary data.</text>
</comment>
<evidence type="ECO:0000313" key="2">
    <source>
        <dbReference type="EMBL" id="MBB6352703.1"/>
    </source>
</evidence>
<feature type="region of interest" description="Disordered" evidence="1">
    <location>
        <begin position="23"/>
        <end position="74"/>
    </location>
</feature>
<accession>A0A7X0F454</accession>
<keyword evidence="3" id="KW-1185">Reference proteome</keyword>
<dbReference type="EMBL" id="JACHOU010000001">
    <property type="protein sequence ID" value="MBB6352703.1"/>
    <property type="molecule type" value="Genomic_DNA"/>
</dbReference>
<dbReference type="Proteomes" id="UP000536262">
    <property type="component" value="Unassembled WGS sequence"/>
</dbReference>